<evidence type="ECO:0000256" key="3">
    <source>
        <dbReference type="ARBA" id="ARBA00022692"/>
    </source>
</evidence>
<dbReference type="PANTHER" id="PTHR33885:SF3">
    <property type="entry name" value="PHAGE SHOCK PROTEIN C"/>
    <property type="match status" value="1"/>
</dbReference>
<organism evidence="8 9">
    <name type="scientific">Herpetosiphon gulosus</name>
    <dbReference type="NCBI Taxonomy" id="1973496"/>
    <lineage>
        <taxon>Bacteria</taxon>
        <taxon>Bacillati</taxon>
        <taxon>Chloroflexota</taxon>
        <taxon>Chloroflexia</taxon>
        <taxon>Herpetosiphonales</taxon>
        <taxon>Herpetosiphonaceae</taxon>
        <taxon>Herpetosiphon</taxon>
    </lineage>
</organism>
<feature type="transmembrane region" description="Helical" evidence="6">
    <location>
        <begin position="31"/>
        <end position="55"/>
    </location>
</feature>
<comment type="caution">
    <text evidence="8">The sequence shown here is derived from an EMBL/GenBank/DDBJ whole genome shotgun (WGS) entry which is preliminary data.</text>
</comment>
<feature type="transmembrane region" description="Helical" evidence="6">
    <location>
        <begin position="142"/>
        <end position="157"/>
    </location>
</feature>
<evidence type="ECO:0000256" key="1">
    <source>
        <dbReference type="ARBA" id="ARBA00004162"/>
    </source>
</evidence>
<evidence type="ECO:0000313" key="9">
    <source>
        <dbReference type="Proteomes" id="UP001428290"/>
    </source>
</evidence>
<accession>A0ABP9WTF1</accession>
<comment type="subcellular location">
    <subcellularLocation>
        <location evidence="1">Cell membrane</location>
        <topology evidence="1">Single-pass membrane protein</topology>
    </subcellularLocation>
</comment>
<keyword evidence="2" id="KW-1003">Cell membrane</keyword>
<dbReference type="PANTHER" id="PTHR33885">
    <property type="entry name" value="PHAGE SHOCK PROTEIN C"/>
    <property type="match status" value="1"/>
</dbReference>
<dbReference type="Pfam" id="PF04024">
    <property type="entry name" value="PspC"/>
    <property type="match status" value="1"/>
</dbReference>
<dbReference type="InterPro" id="IPR007168">
    <property type="entry name" value="Phageshock_PspC_N"/>
</dbReference>
<evidence type="ECO:0000256" key="5">
    <source>
        <dbReference type="ARBA" id="ARBA00023136"/>
    </source>
</evidence>
<dbReference type="InterPro" id="IPR052027">
    <property type="entry name" value="PspC"/>
</dbReference>
<name>A0ABP9WTF1_9CHLR</name>
<proteinExistence type="predicted"/>
<evidence type="ECO:0000256" key="2">
    <source>
        <dbReference type="ARBA" id="ARBA00022475"/>
    </source>
</evidence>
<feature type="domain" description="Phage shock protein PspC N-terminal" evidence="7">
    <location>
        <begin position="4"/>
        <end position="59"/>
    </location>
</feature>
<keyword evidence="4 6" id="KW-1133">Transmembrane helix</keyword>
<feature type="transmembrane region" description="Helical" evidence="6">
    <location>
        <begin position="163"/>
        <end position="180"/>
    </location>
</feature>
<keyword evidence="3 6" id="KW-0812">Transmembrane</keyword>
<evidence type="ECO:0000256" key="6">
    <source>
        <dbReference type="SAM" id="Phobius"/>
    </source>
</evidence>
<dbReference type="EMBL" id="BAABRU010000001">
    <property type="protein sequence ID" value="GAA5526380.1"/>
    <property type="molecule type" value="Genomic_DNA"/>
</dbReference>
<dbReference type="RefSeq" id="WP_345720030.1">
    <property type="nucleotide sequence ID" value="NZ_BAABRU010000001.1"/>
</dbReference>
<keyword evidence="9" id="KW-1185">Reference proteome</keyword>
<evidence type="ECO:0000313" key="8">
    <source>
        <dbReference type="EMBL" id="GAA5526380.1"/>
    </source>
</evidence>
<evidence type="ECO:0000256" key="4">
    <source>
        <dbReference type="ARBA" id="ARBA00022989"/>
    </source>
</evidence>
<reference evidence="8 9" key="1">
    <citation type="submission" date="2024-02" db="EMBL/GenBank/DDBJ databases">
        <title>Herpetosiphon gulosus NBRC 112829.</title>
        <authorList>
            <person name="Ichikawa N."/>
            <person name="Katano-Makiyama Y."/>
            <person name="Hidaka K."/>
        </authorList>
    </citation>
    <scope>NUCLEOTIDE SEQUENCE [LARGE SCALE GENOMIC DNA]</scope>
    <source>
        <strain evidence="8 9">NBRC 112829</strain>
    </source>
</reference>
<gene>
    <name evidence="8" type="ORF">Hgul01_00152</name>
</gene>
<keyword evidence="5 6" id="KW-0472">Membrane</keyword>
<evidence type="ECO:0000259" key="7">
    <source>
        <dbReference type="Pfam" id="PF04024"/>
    </source>
</evidence>
<sequence>MQPRLLRSYYDRKLAGVCGGLGAYFEIDSTLVRLVMILLIFTGLSFLIYPVLWLIMPSEKPGAMPPPFMPQQQAGVVPPSQQPFSNASSPYRYDPFTGQPIAEQPEAYTGTTVQVRPDQYIPPYSQAQQPAHAPRSTRNNKKVLGLLLLAFGLITFIDKFGGAAEFITPLLLIGLGVMLFRRRG</sequence>
<dbReference type="Proteomes" id="UP001428290">
    <property type="component" value="Unassembled WGS sequence"/>
</dbReference>
<protein>
    <recommendedName>
        <fullName evidence="7">Phage shock protein PspC N-terminal domain-containing protein</fullName>
    </recommendedName>
</protein>